<dbReference type="GO" id="GO:0006508">
    <property type="term" value="P:proteolysis"/>
    <property type="evidence" value="ECO:0007669"/>
    <property type="project" value="InterPro"/>
</dbReference>
<evidence type="ECO:0000256" key="1">
    <source>
        <dbReference type="PIRSR" id="PIRSR600250-50"/>
    </source>
</evidence>
<gene>
    <name evidence="3" type="ORF">GYMLUDRAFT_98354</name>
</gene>
<dbReference type="CDD" id="cd13426">
    <property type="entry name" value="Peptidase_G1"/>
    <property type="match status" value="1"/>
</dbReference>
<reference evidence="3 4" key="1">
    <citation type="submission" date="2014-04" db="EMBL/GenBank/DDBJ databases">
        <title>Evolutionary Origins and Diversification of the Mycorrhizal Mutualists.</title>
        <authorList>
            <consortium name="DOE Joint Genome Institute"/>
            <consortium name="Mycorrhizal Genomics Consortium"/>
            <person name="Kohler A."/>
            <person name="Kuo A."/>
            <person name="Nagy L.G."/>
            <person name="Floudas D."/>
            <person name="Copeland A."/>
            <person name="Barry K.W."/>
            <person name="Cichocki N."/>
            <person name="Veneault-Fourrey C."/>
            <person name="LaButti K."/>
            <person name="Lindquist E.A."/>
            <person name="Lipzen A."/>
            <person name="Lundell T."/>
            <person name="Morin E."/>
            <person name="Murat C."/>
            <person name="Riley R."/>
            <person name="Ohm R."/>
            <person name="Sun H."/>
            <person name="Tunlid A."/>
            <person name="Henrissat B."/>
            <person name="Grigoriev I.V."/>
            <person name="Hibbett D.S."/>
            <person name="Martin F."/>
        </authorList>
    </citation>
    <scope>NUCLEOTIDE SEQUENCE [LARGE SCALE GENOMIC DNA]</scope>
    <source>
        <strain evidence="3 4">FD-317 M1</strain>
    </source>
</reference>
<dbReference type="EMBL" id="KN834788">
    <property type="protein sequence ID" value="KIK57915.1"/>
    <property type="molecule type" value="Genomic_DNA"/>
</dbReference>
<dbReference type="AlphaFoldDB" id="A0A0D0B3S3"/>
<dbReference type="InterPro" id="IPR013320">
    <property type="entry name" value="ConA-like_dom_sf"/>
</dbReference>
<dbReference type="Pfam" id="PF01828">
    <property type="entry name" value="Peptidase_A4"/>
    <property type="match status" value="1"/>
</dbReference>
<dbReference type="Gene3D" id="2.60.120.700">
    <property type="entry name" value="Peptidase G1"/>
    <property type="match status" value="1"/>
</dbReference>
<evidence type="ECO:0000313" key="3">
    <source>
        <dbReference type="EMBL" id="KIK57915.1"/>
    </source>
</evidence>
<dbReference type="InterPro" id="IPR000250">
    <property type="entry name" value="Peptidase_G1"/>
</dbReference>
<dbReference type="PRINTS" id="PR00977">
    <property type="entry name" value="SCYTLDPTASE"/>
</dbReference>
<dbReference type="InterPro" id="IPR038656">
    <property type="entry name" value="Peptidase_G1_sf"/>
</dbReference>
<dbReference type="SUPFAM" id="SSF49899">
    <property type="entry name" value="Concanavalin A-like lectins/glucanases"/>
    <property type="match status" value="1"/>
</dbReference>
<evidence type="ECO:0008006" key="5">
    <source>
        <dbReference type="Google" id="ProtNLM"/>
    </source>
</evidence>
<keyword evidence="2" id="KW-0732">Signal</keyword>
<dbReference type="GO" id="GO:0070007">
    <property type="term" value="F:glutamic-type endopeptidase activity"/>
    <property type="evidence" value="ECO:0007669"/>
    <property type="project" value="InterPro"/>
</dbReference>
<organism evidence="3 4">
    <name type="scientific">Collybiopsis luxurians FD-317 M1</name>
    <dbReference type="NCBI Taxonomy" id="944289"/>
    <lineage>
        <taxon>Eukaryota</taxon>
        <taxon>Fungi</taxon>
        <taxon>Dikarya</taxon>
        <taxon>Basidiomycota</taxon>
        <taxon>Agaricomycotina</taxon>
        <taxon>Agaricomycetes</taxon>
        <taxon>Agaricomycetidae</taxon>
        <taxon>Agaricales</taxon>
        <taxon>Marasmiineae</taxon>
        <taxon>Omphalotaceae</taxon>
        <taxon>Collybiopsis</taxon>
        <taxon>Collybiopsis luxurians</taxon>
    </lineage>
</organism>
<dbReference type="Proteomes" id="UP000053593">
    <property type="component" value="Unassembled WGS sequence"/>
</dbReference>
<evidence type="ECO:0000313" key="4">
    <source>
        <dbReference type="Proteomes" id="UP000053593"/>
    </source>
</evidence>
<sequence>MKFSTVIISSVIFFAGALARPSSLAERIAIREGRKSGVAIFNTNSGNTNVTHSATSTNWAGVIIQSPPSGSHFTSAVGTFIVPTPSGNGAASAWVGIDGDTAQNSIFQSGVDFTVSKGQVSYSAWYEWYAAFAVDVPSFQVSAGDQIRITLTTTTSTHGTVLLENLSTSQSFTKDVSAPNSSSALQGKNAEWIVEDFEENGQMVTLTNWGTLTFTDGSAGTNTGSSVAPSTGTIVNMEQDGRVLTSVSTSGSNVTIQHK</sequence>
<evidence type="ECO:0000256" key="2">
    <source>
        <dbReference type="SAM" id="SignalP"/>
    </source>
</evidence>
<accession>A0A0D0B3S3</accession>
<dbReference type="HOGENOM" id="CLU_066466_0_1_1"/>
<feature type="signal peptide" evidence="2">
    <location>
        <begin position="1"/>
        <end position="19"/>
    </location>
</feature>
<feature type="chain" id="PRO_5002224422" description="Aspergillopepsin" evidence="2">
    <location>
        <begin position="20"/>
        <end position="259"/>
    </location>
</feature>
<name>A0A0D0B3S3_9AGAR</name>
<dbReference type="PANTHER" id="PTHR37536:SF1">
    <property type="entry name" value="ASPERGILLOPEPSIN, PUTAITVE (AFU_ORTHOLOGUE AFUA_7G01200)"/>
    <property type="match status" value="1"/>
</dbReference>
<feature type="active site" description="Proton acceptor" evidence="1">
    <location>
        <position position="195"/>
    </location>
</feature>
<dbReference type="PANTHER" id="PTHR37536">
    <property type="entry name" value="PUTATIVE (AFU_ORTHOLOGUE AFUA_3G02970)-RELATED"/>
    <property type="match status" value="1"/>
</dbReference>
<protein>
    <recommendedName>
        <fullName evidence="5">Aspergillopepsin</fullName>
    </recommendedName>
</protein>
<keyword evidence="4" id="KW-1185">Reference proteome</keyword>
<dbReference type="OrthoDB" id="2862635at2759"/>
<proteinExistence type="predicted"/>